<feature type="domain" description="ABC3 transporter permease C-terminal" evidence="7">
    <location>
        <begin position="654"/>
        <end position="762"/>
    </location>
</feature>
<evidence type="ECO:0000256" key="1">
    <source>
        <dbReference type="ARBA" id="ARBA00004651"/>
    </source>
</evidence>
<feature type="transmembrane region" description="Helical" evidence="6">
    <location>
        <begin position="648"/>
        <end position="669"/>
    </location>
</feature>
<dbReference type="InterPro" id="IPR003838">
    <property type="entry name" value="ABC3_permease_C"/>
</dbReference>
<feature type="transmembrane region" description="Helical" evidence="6">
    <location>
        <begin position="734"/>
        <end position="760"/>
    </location>
</feature>
<name>A0A0A0BQ47_9CELL</name>
<accession>A0A0A0BQ47</accession>
<feature type="transmembrane region" description="Helical" evidence="6">
    <location>
        <begin position="415"/>
        <end position="437"/>
    </location>
</feature>
<evidence type="ECO:0000256" key="3">
    <source>
        <dbReference type="ARBA" id="ARBA00022692"/>
    </source>
</evidence>
<protein>
    <submittedName>
        <fullName evidence="8">Membrane protein</fullName>
    </submittedName>
</protein>
<dbReference type="GO" id="GO:0005886">
    <property type="term" value="C:plasma membrane"/>
    <property type="evidence" value="ECO:0007669"/>
    <property type="project" value="UniProtKB-SubCell"/>
</dbReference>
<reference evidence="8 9" key="1">
    <citation type="submission" date="2013-08" db="EMBL/GenBank/DDBJ databases">
        <title>Genome sequencing of Cellulomonas bogoriensis 69B4.</title>
        <authorList>
            <person name="Chen F."/>
            <person name="Li Y."/>
            <person name="Wang G."/>
        </authorList>
    </citation>
    <scope>NUCLEOTIDE SEQUENCE [LARGE SCALE GENOMIC DNA]</scope>
    <source>
        <strain evidence="8 9">69B4</strain>
    </source>
</reference>
<feature type="transmembrane region" description="Helical" evidence="6">
    <location>
        <begin position="296"/>
        <end position="317"/>
    </location>
</feature>
<keyword evidence="4 6" id="KW-1133">Transmembrane helix</keyword>
<dbReference type="EMBL" id="AXCZ01000157">
    <property type="protein sequence ID" value="KGM10090.1"/>
    <property type="molecule type" value="Genomic_DNA"/>
</dbReference>
<dbReference type="RefSeq" id="WP_035062028.1">
    <property type="nucleotide sequence ID" value="NZ_AXCZ01000157.1"/>
</dbReference>
<evidence type="ECO:0000256" key="6">
    <source>
        <dbReference type="SAM" id="Phobius"/>
    </source>
</evidence>
<gene>
    <name evidence="8" type="ORF">N869_14590</name>
</gene>
<keyword evidence="5 6" id="KW-0472">Membrane</keyword>
<feature type="domain" description="ABC3 transporter permease C-terminal" evidence="7">
    <location>
        <begin position="207"/>
        <end position="320"/>
    </location>
</feature>
<evidence type="ECO:0000256" key="5">
    <source>
        <dbReference type="ARBA" id="ARBA00023136"/>
    </source>
</evidence>
<sequence>MTGAAGRPPRSRWTTDLAIGMRMAVGGASAGWVRLLLIATGVGLGVMMLLLVASIPTATGERQARADARSVTATVEEPGQGAVLTEVIRSGFRDQGIEGRLLQPEGPVAPLPPGVDRSLAPGEIVVSPALRDLMSSVDGQALRGRWGDRVVGTIGPEGLTGPRELTFYLGTDQLDATTATRVEAFGGPGQDSPGGDPTMVLLGLVGLAVFLVPVMSFIATAVRFGGEARDRRLAAVRLAGADPATARRMAAGETLVSALAGLVVGGVLFLVARPIAAALMPPVLGFYPQDLRPAPVLVLMVGVLIPVASVLVTMSALRRVVVEPLGVVRRATVTRRRLWWRLLLPVVGLGLLHPVVGGVHDSPEEQAMVVLGVVALLVGVPLMLPWVVEAVVHRLGGGGVAWELAVRRLQLESGAAVRAVSAIVVSVAGLVAVQGVVSGVVADAEQMQGERSASFQAQVLGGGAGGADAVWLQGLTAVPGVRDVATSTSTVAHEPATGQTVGVWSGTCAVLEDVLGPTGCADGDVVVVAPEGVAGPEAGTELVLGEPGSGASTWAVPSQVRTALPPDDPYGMAPADEPADAWLFLTPAALADGVELRGYTSVLVALDRGVPDAVDHLRTAVAQTYPRAYVSDRAQESLMGGLGVIQQVLRVGTAVLLTMVGASLLVNVVEQLRERRRLLAVLAAFGVRRRTLGLSVLWQVALPVVLGLTIAVGVGVGLGAALQAATRTPLVVDWGGTAVTAGAAAAVVLLTTAASLPLLYRLSRAEGLRAE</sequence>
<evidence type="ECO:0000313" key="9">
    <source>
        <dbReference type="Proteomes" id="UP000054314"/>
    </source>
</evidence>
<feature type="transmembrane region" description="Helical" evidence="6">
    <location>
        <begin position="255"/>
        <end position="276"/>
    </location>
</feature>
<comment type="caution">
    <text evidence="8">The sequence shown here is derived from an EMBL/GenBank/DDBJ whole genome shotgun (WGS) entry which is preliminary data.</text>
</comment>
<feature type="transmembrane region" description="Helical" evidence="6">
    <location>
        <begin position="696"/>
        <end position="722"/>
    </location>
</feature>
<feature type="transmembrane region" description="Helical" evidence="6">
    <location>
        <begin position="199"/>
        <end position="222"/>
    </location>
</feature>
<dbReference type="Pfam" id="PF02687">
    <property type="entry name" value="FtsX"/>
    <property type="match status" value="2"/>
</dbReference>
<dbReference type="AlphaFoldDB" id="A0A0A0BQ47"/>
<keyword evidence="9" id="KW-1185">Reference proteome</keyword>
<feature type="transmembrane region" description="Helical" evidence="6">
    <location>
        <begin position="31"/>
        <end position="55"/>
    </location>
</feature>
<feature type="transmembrane region" description="Helical" evidence="6">
    <location>
        <begin position="338"/>
        <end position="356"/>
    </location>
</feature>
<proteinExistence type="predicted"/>
<dbReference type="Proteomes" id="UP000054314">
    <property type="component" value="Unassembled WGS sequence"/>
</dbReference>
<evidence type="ECO:0000256" key="2">
    <source>
        <dbReference type="ARBA" id="ARBA00022475"/>
    </source>
</evidence>
<organism evidence="8 9">
    <name type="scientific">Cellulomonas bogoriensis 69B4 = DSM 16987</name>
    <dbReference type="NCBI Taxonomy" id="1386082"/>
    <lineage>
        <taxon>Bacteria</taxon>
        <taxon>Bacillati</taxon>
        <taxon>Actinomycetota</taxon>
        <taxon>Actinomycetes</taxon>
        <taxon>Micrococcales</taxon>
        <taxon>Cellulomonadaceae</taxon>
        <taxon>Cellulomonas</taxon>
    </lineage>
</organism>
<evidence type="ECO:0000259" key="7">
    <source>
        <dbReference type="Pfam" id="PF02687"/>
    </source>
</evidence>
<keyword evidence="3 6" id="KW-0812">Transmembrane</keyword>
<evidence type="ECO:0000313" key="8">
    <source>
        <dbReference type="EMBL" id="KGM10090.1"/>
    </source>
</evidence>
<dbReference type="OrthoDB" id="4871813at2"/>
<evidence type="ECO:0000256" key="4">
    <source>
        <dbReference type="ARBA" id="ARBA00022989"/>
    </source>
</evidence>
<feature type="transmembrane region" description="Helical" evidence="6">
    <location>
        <begin position="368"/>
        <end position="388"/>
    </location>
</feature>
<comment type="subcellular location">
    <subcellularLocation>
        <location evidence="1">Cell membrane</location>
        <topology evidence="1">Multi-pass membrane protein</topology>
    </subcellularLocation>
</comment>
<keyword evidence="2" id="KW-1003">Cell membrane</keyword>